<evidence type="ECO:0000313" key="6">
    <source>
        <dbReference type="EMBL" id="KAL2717216.1"/>
    </source>
</evidence>
<dbReference type="Gene3D" id="2.30.29.30">
    <property type="entry name" value="Pleckstrin-homology domain (PH domain)/Phosphotyrosine-binding domain (PTB)"/>
    <property type="match status" value="1"/>
</dbReference>
<dbReference type="InterPro" id="IPR045255">
    <property type="entry name" value="RanBP1-like"/>
</dbReference>
<accession>A0ABD2A9Z2</accession>
<reference evidence="6 7" key="1">
    <citation type="journal article" date="2024" name="Ann. Entomol. Soc. Am.">
        <title>Genomic analyses of the southern and eastern yellowjacket wasps (Hymenoptera: Vespidae) reveal evolutionary signatures of social life.</title>
        <authorList>
            <person name="Catto M.A."/>
            <person name="Caine P.B."/>
            <person name="Orr S.E."/>
            <person name="Hunt B.G."/>
            <person name="Goodisman M.A.D."/>
        </authorList>
    </citation>
    <scope>NUCLEOTIDE SEQUENCE [LARGE SCALE GENOMIC DNA]</scope>
    <source>
        <strain evidence="6">233</strain>
        <tissue evidence="6">Head and thorax</tissue>
    </source>
</reference>
<evidence type="ECO:0000256" key="4">
    <source>
        <dbReference type="SAM" id="Phobius"/>
    </source>
</evidence>
<keyword evidence="4" id="KW-1133">Transmembrane helix</keyword>
<evidence type="ECO:0000313" key="7">
    <source>
        <dbReference type="Proteomes" id="UP001607302"/>
    </source>
</evidence>
<evidence type="ECO:0000256" key="1">
    <source>
        <dbReference type="ARBA" id="ARBA00004123"/>
    </source>
</evidence>
<protein>
    <submittedName>
        <fullName evidence="6">Ran-binding protein 3 isoform X1</fullName>
    </submittedName>
</protein>
<organism evidence="6 7">
    <name type="scientific">Vespula squamosa</name>
    <name type="common">Southern yellow jacket</name>
    <name type="synonym">Wasp</name>
    <dbReference type="NCBI Taxonomy" id="30214"/>
    <lineage>
        <taxon>Eukaryota</taxon>
        <taxon>Metazoa</taxon>
        <taxon>Ecdysozoa</taxon>
        <taxon>Arthropoda</taxon>
        <taxon>Hexapoda</taxon>
        <taxon>Insecta</taxon>
        <taxon>Pterygota</taxon>
        <taxon>Neoptera</taxon>
        <taxon>Endopterygota</taxon>
        <taxon>Hymenoptera</taxon>
        <taxon>Apocrita</taxon>
        <taxon>Aculeata</taxon>
        <taxon>Vespoidea</taxon>
        <taxon>Vespidae</taxon>
        <taxon>Vespinae</taxon>
        <taxon>Vespula</taxon>
    </lineage>
</organism>
<dbReference type="SMART" id="SM00160">
    <property type="entry name" value="RanBD"/>
    <property type="match status" value="1"/>
</dbReference>
<name>A0ABD2A9Z2_VESSQ</name>
<evidence type="ECO:0000259" key="5">
    <source>
        <dbReference type="PROSITE" id="PS50196"/>
    </source>
</evidence>
<keyword evidence="4" id="KW-0812">Transmembrane</keyword>
<comment type="subcellular location">
    <subcellularLocation>
        <location evidence="1">Nucleus</location>
    </subcellularLocation>
</comment>
<feature type="region of interest" description="Disordered" evidence="3">
    <location>
        <begin position="197"/>
        <end position="221"/>
    </location>
</feature>
<feature type="compositionally biased region" description="Low complexity" evidence="3">
    <location>
        <begin position="128"/>
        <end position="138"/>
    </location>
</feature>
<dbReference type="EMBL" id="JAUDFV010000153">
    <property type="protein sequence ID" value="KAL2717216.1"/>
    <property type="molecule type" value="Genomic_DNA"/>
</dbReference>
<feature type="compositionally biased region" description="Basic and acidic residues" evidence="3">
    <location>
        <begin position="206"/>
        <end position="217"/>
    </location>
</feature>
<sequence>MAELKKLFEVTIFSIVITFKVILGSLVHMVSVFFLTIAEDMEGQSIENNTEESVSTKSTVKIHCPVLTASKFGNSFGVNEFSNKPRSTILRPSQLGVIANNTSTNKTVLQSPKLNNPFTKLTDESIDNDNNSTTQNDTNETKECKTEEKQAEEIVPKFLPLCGNTKDNESNVNNTVEPSASEPSFIFGQNLKERVTVPSNIGDSDSLEKEETKKEETNENGSSELLFSNAAAICRSASRPGLTLTQAAQELEEASRANKRKYSQVTLLTGEEGETNVLQINCKLFAFDKASSSWQERGRGTLRLNDRDEESRLVGRTAGTQRLILNTKVWPGMTAERASPKSLRLTAMDVHGDIRIFIVQAVPKEIEQLYNLLLQRIKRAQERQPKKLATEQH</sequence>
<dbReference type="CDD" id="cd13180">
    <property type="entry name" value="RanBD_RanBP3"/>
    <property type="match status" value="1"/>
</dbReference>
<keyword evidence="2" id="KW-0539">Nucleus</keyword>
<dbReference type="Pfam" id="PF00638">
    <property type="entry name" value="Ran_BP1"/>
    <property type="match status" value="1"/>
</dbReference>
<keyword evidence="7" id="KW-1185">Reference proteome</keyword>
<dbReference type="PROSITE" id="PS50196">
    <property type="entry name" value="RANBD1"/>
    <property type="match status" value="1"/>
</dbReference>
<dbReference type="InterPro" id="IPR000156">
    <property type="entry name" value="Ran_bind_dom"/>
</dbReference>
<proteinExistence type="predicted"/>
<comment type="caution">
    <text evidence="6">The sequence shown here is derived from an EMBL/GenBank/DDBJ whole genome shotgun (WGS) entry which is preliminary data.</text>
</comment>
<gene>
    <name evidence="6" type="ORF">V1478_012916</name>
</gene>
<dbReference type="Proteomes" id="UP001607302">
    <property type="component" value="Unassembled WGS sequence"/>
</dbReference>
<evidence type="ECO:0000256" key="3">
    <source>
        <dbReference type="SAM" id="MobiDB-lite"/>
    </source>
</evidence>
<feature type="domain" description="RanBD1" evidence="5">
    <location>
        <begin position="250"/>
        <end position="336"/>
    </location>
</feature>
<keyword evidence="4" id="KW-0472">Membrane</keyword>
<feature type="transmembrane region" description="Helical" evidence="4">
    <location>
        <begin position="12"/>
        <end position="35"/>
    </location>
</feature>
<evidence type="ECO:0000256" key="2">
    <source>
        <dbReference type="ARBA" id="ARBA00023242"/>
    </source>
</evidence>
<dbReference type="GO" id="GO:0005634">
    <property type="term" value="C:nucleus"/>
    <property type="evidence" value="ECO:0007669"/>
    <property type="project" value="UniProtKB-SubCell"/>
</dbReference>
<feature type="region of interest" description="Disordered" evidence="3">
    <location>
        <begin position="120"/>
        <end position="149"/>
    </location>
</feature>
<dbReference type="InterPro" id="IPR011993">
    <property type="entry name" value="PH-like_dom_sf"/>
</dbReference>
<dbReference type="SUPFAM" id="SSF50729">
    <property type="entry name" value="PH domain-like"/>
    <property type="match status" value="1"/>
</dbReference>
<feature type="compositionally biased region" description="Basic and acidic residues" evidence="3">
    <location>
        <begin position="139"/>
        <end position="149"/>
    </location>
</feature>
<dbReference type="PANTHER" id="PTHR23138">
    <property type="entry name" value="RAN BINDING PROTEIN"/>
    <property type="match status" value="1"/>
</dbReference>
<dbReference type="AlphaFoldDB" id="A0ABD2A9Z2"/>
<dbReference type="PANTHER" id="PTHR23138:SF142">
    <property type="entry name" value="RAN-BINDING PROTEIN 3B-RELATED"/>
    <property type="match status" value="1"/>
</dbReference>